<name>A0A1H9SQK4_9ACTN</name>
<evidence type="ECO:0000313" key="2">
    <source>
        <dbReference type="Proteomes" id="UP000198815"/>
    </source>
</evidence>
<evidence type="ECO:0008006" key="3">
    <source>
        <dbReference type="Google" id="ProtNLM"/>
    </source>
</evidence>
<evidence type="ECO:0000313" key="1">
    <source>
        <dbReference type="EMBL" id="SER87290.1"/>
    </source>
</evidence>
<dbReference type="EMBL" id="FOGZ01000015">
    <property type="protein sequence ID" value="SER87290.1"/>
    <property type="molecule type" value="Genomic_DNA"/>
</dbReference>
<dbReference type="GO" id="GO:0015074">
    <property type="term" value="P:DNA integration"/>
    <property type="evidence" value="ECO:0007669"/>
    <property type="project" value="InterPro"/>
</dbReference>
<proteinExistence type="predicted"/>
<dbReference type="RefSeq" id="WP_091969883.1">
    <property type="nucleotide sequence ID" value="NZ_FOGZ01000015.1"/>
</dbReference>
<keyword evidence="2" id="KW-1185">Reference proteome</keyword>
<organism evidence="1 2">
    <name type="scientific">Propionibacterium cyclohexanicum</name>
    <dbReference type="NCBI Taxonomy" id="64702"/>
    <lineage>
        <taxon>Bacteria</taxon>
        <taxon>Bacillati</taxon>
        <taxon>Actinomycetota</taxon>
        <taxon>Actinomycetes</taxon>
        <taxon>Propionibacteriales</taxon>
        <taxon>Propionibacteriaceae</taxon>
        <taxon>Propionibacterium</taxon>
    </lineage>
</organism>
<dbReference type="AlphaFoldDB" id="A0A1H9SQK4"/>
<sequence>MIDILTLPAKGTPIDARSGAYTWIGSWYNARRRHSAIGYLSPLQYEHHPPRQADQTALQTA</sequence>
<reference evidence="1 2" key="1">
    <citation type="submission" date="2016-10" db="EMBL/GenBank/DDBJ databases">
        <authorList>
            <person name="de Groot N.N."/>
        </authorList>
    </citation>
    <scope>NUCLEOTIDE SEQUENCE [LARGE SCALE GENOMIC DNA]</scope>
    <source>
        <strain evidence="1 2">DSM 16859</strain>
    </source>
</reference>
<dbReference type="STRING" id="64702.SAMN05443377_11512"/>
<protein>
    <recommendedName>
        <fullName evidence="3">Integrase core domain-containing protein</fullName>
    </recommendedName>
</protein>
<dbReference type="Proteomes" id="UP000198815">
    <property type="component" value="Unassembled WGS sequence"/>
</dbReference>
<gene>
    <name evidence="1" type="ORF">SAMN05443377_11512</name>
</gene>
<accession>A0A1H9SQK4</accession>
<dbReference type="OrthoDB" id="4281720at2"/>